<organism evidence="2 3">
    <name type="scientific">Acrobeloides nanus</name>
    <dbReference type="NCBI Taxonomy" id="290746"/>
    <lineage>
        <taxon>Eukaryota</taxon>
        <taxon>Metazoa</taxon>
        <taxon>Ecdysozoa</taxon>
        <taxon>Nematoda</taxon>
        <taxon>Chromadorea</taxon>
        <taxon>Rhabditida</taxon>
        <taxon>Tylenchina</taxon>
        <taxon>Cephalobomorpha</taxon>
        <taxon>Cephaloboidea</taxon>
        <taxon>Cephalobidae</taxon>
        <taxon>Acrobeloides</taxon>
    </lineage>
</organism>
<keyword evidence="1" id="KW-0175">Coiled coil</keyword>
<dbReference type="Proteomes" id="UP000887540">
    <property type="component" value="Unplaced"/>
</dbReference>
<evidence type="ECO:0000256" key="1">
    <source>
        <dbReference type="SAM" id="Coils"/>
    </source>
</evidence>
<proteinExistence type="predicted"/>
<evidence type="ECO:0000313" key="2">
    <source>
        <dbReference type="Proteomes" id="UP000887540"/>
    </source>
</evidence>
<protein>
    <submittedName>
        <fullName evidence="3">F-box domain-containing protein</fullName>
    </submittedName>
</protein>
<feature type="coiled-coil region" evidence="1">
    <location>
        <begin position="60"/>
        <end position="87"/>
    </location>
</feature>
<name>A0A914DTB5_9BILA</name>
<reference evidence="3" key="1">
    <citation type="submission" date="2022-11" db="UniProtKB">
        <authorList>
            <consortium name="WormBaseParasite"/>
        </authorList>
    </citation>
    <scope>IDENTIFICATION</scope>
</reference>
<keyword evidence="2" id="KW-1185">Reference proteome</keyword>
<evidence type="ECO:0000313" key="3">
    <source>
        <dbReference type="WBParaSite" id="ACRNAN_scaffold3685.g28790.t1"/>
    </source>
</evidence>
<accession>A0A914DTB5</accession>
<dbReference type="WBParaSite" id="ACRNAN_scaffold3685.g28790.t1">
    <property type="protein sequence ID" value="ACRNAN_scaffold3685.g28790.t1"/>
    <property type="gene ID" value="ACRNAN_scaffold3685.g28790"/>
</dbReference>
<dbReference type="AlphaFoldDB" id="A0A914DTB5"/>
<sequence length="444" mass="51963">MPHKEQKLDCIKPMTLPQQLSDARKKEKLARKVYMAFKKEEKKLKKSQNKTKLKSTRKKVLNARKKLTETIRKVRRLKKANKEAERKLAEPIYYEIFKASTNPNVPVDILYGTLKFLDRNEVEKCQLVSRWWNRSVLADNSLLPLRSLEEISSSSSVYCLKRVGNKHVRACLYNSKRFNYQFVDDNGEVQEECLSKAMAAHGFKNAIVDQINVDIIDKVDRKFQAFFKNLEERIDVFGAYFIFPTPRSTIEDITKQIQMTKTILDDFIKTRYLELGFSENLIFILQNPKLLDCFKQYEHVELHGTIDNKECLCEQLLSFINTGGGNFSICSLDPPDCHLNIGARIVENFLENDNTTSLFIKSISFNYYVDQFDDNGKIPFYHLRKALKTHRATYNKDSVKNRKETIEKYELGRSDGWKLRVTRPNQEGVFRIEFFDTEQIILPD</sequence>